<dbReference type="PROSITE" id="PS50949">
    <property type="entry name" value="HTH_GNTR"/>
    <property type="match status" value="1"/>
</dbReference>
<geneLocation type="plasmid" evidence="6">
    <name>I</name>
</geneLocation>
<dbReference type="GO" id="GO:0003677">
    <property type="term" value="F:DNA binding"/>
    <property type="evidence" value="ECO:0007669"/>
    <property type="project" value="UniProtKB-KW"/>
</dbReference>
<dbReference type="InterPro" id="IPR036388">
    <property type="entry name" value="WH-like_DNA-bd_sf"/>
</dbReference>
<dbReference type="Proteomes" id="UP000256952">
    <property type="component" value="Plasmid CBM2613_p"/>
</dbReference>
<dbReference type="SUPFAM" id="SSF64288">
    <property type="entry name" value="Chorismate lyase-like"/>
    <property type="match status" value="1"/>
</dbReference>
<dbReference type="GO" id="GO:0045892">
    <property type="term" value="P:negative regulation of DNA-templated transcription"/>
    <property type="evidence" value="ECO:0007669"/>
    <property type="project" value="TreeGrafter"/>
</dbReference>
<dbReference type="SMART" id="SM00345">
    <property type="entry name" value="HTH_GNTR"/>
    <property type="match status" value="1"/>
</dbReference>
<dbReference type="Pfam" id="PF07702">
    <property type="entry name" value="UTRA"/>
    <property type="match status" value="1"/>
</dbReference>
<keyword evidence="6" id="KW-0614">Plasmid</keyword>
<dbReference type="PANTHER" id="PTHR44846">
    <property type="entry name" value="MANNOSYL-D-GLYCERATE TRANSPORT/METABOLISM SYSTEM REPRESSOR MNGR-RELATED"/>
    <property type="match status" value="1"/>
</dbReference>
<dbReference type="AlphaFoldDB" id="A0A375HDE6"/>
<evidence type="ECO:0000313" key="6">
    <source>
        <dbReference type="EMBL" id="SPD48908.1"/>
    </source>
</evidence>
<geneLocation type="plasmid" evidence="5">
    <name>CBM2613_p</name>
</geneLocation>
<dbReference type="PANTHER" id="PTHR44846:SF1">
    <property type="entry name" value="MANNOSYL-D-GLYCERATE TRANSPORT_METABOLISM SYSTEM REPRESSOR MNGR-RELATED"/>
    <property type="match status" value="1"/>
</dbReference>
<gene>
    <name evidence="6" type="ORF">CBM2612_P0253</name>
    <name evidence="5" type="ORF">CBM2613_P70010</name>
</gene>
<dbReference type="CDD" id="cd07377">
    <property type="entry name" value="WHTH_GntR"/>
    <property type="match status" value="1"/>
</dbReference>
<evidence type="ECO:0000256" key="2">
    <source>
        <dbReference type="ARBA" id="ARBA00023125"/>
    </source>
</evidence>
<dbReference type="InterPro" id="IPR000524">
    <property type="entry name" value="Tscrpt_reg_HTH_GntR"/>
</dbReference>
<dbReference type="Gene3D" id="3.40.1410.10">
    <property type="entry name" value="Chorismate lyase-like"/>
    <property type="match status" value="1"/>
</dbReference>
<dbReference type="Pfam" id="PF00392">
    <property type="entry name" value="GntR"/>
    <property type="match status" value="1"/>
</dbReference>
<keyword evidence="1" id="KW-0805">Transcription regulation</keyword>
<dbReference type="InterPro" id="IPR036390">
    <property type="entry name" value="WH_DNA-bd_sf"/>
</dbReference>
<feature type="domain" description="HTH gntR-type" evidence="4">
    <location>
        <begin position="11"/>
        <end position="79"/>
    </location>
</feature>
<dbReference type="EMBL" id="LT976981">
    <property type="protein sequence ID" value="SOZ74911.1"/>
    <property type="molecule type" value="Genomic_DNA"/>
</dbReference>
<evidence type="ECO:0000313" key="7">
    <source>
        <dbReference type="Proteomes" id="UP000256952"/>
    </source>
</evidence>
<reference evidence="6 7" key="2">
    <citation type="submission" date="2018-01" db="EMBL/GenBank/DDBJ databases">
        <authorList>
            <person name="Gaut B.S."/>
            <person name="Morton B.R."/>
            <person name="Clegg M.T."/>
            <person name="Duvall M.R."/>
        </authorList>
    </citation>
    <scope>NUCLEOTIDE SEQUENCE</scope>
    <source>
        <strain evidence="6">Cupriavidus taiwanensis STM 8555</strain>
        <plasmid evidence="6">I</plasmid>
        <plasmid evidence="7">Plasmid cbm2613_p</plasmid>
    </source>
</reference>
<evidence type="ECO:0000259" key="4">
    <source>
        <dbReference type="PROSITE" id="PS50949"/>
    </source>
</evidence>
<keyword evidence="3" id="KW-0804">Transcription</keyword>
<reference evidence="5" key="1">
    <citation type="submission" date="2018-01" db="EMBL/GenBank/DDBJ databases">
        <authorList>
            <person name="Clerissi C."/>
        </authorList>
    </citation>
    <scope>NUCLEOTIDE SEQUENCE</scope>
    <source>
        <strain evidence="5">Cupriavidus taiwanensis STM 8556</strain>
        <plasmid evidence="5">CBM2613_p</plasmid>
    </source>
</reference>
<dbReference type="InterPro" id="IPR050679">
    <property type="entry name" value="Bact_HTH_transcr_reg"/>
</dbReference>
<evidence type="ECO:0000313" key="5">
    <source>
        <dbReference type="EMBL" id="SOZ74911.1"/>
    </source>
</evidence>
<geneLocation type="plasmid" evidence="7">
    <name>cbm2613_p</name>
</geneLocation>
<accession>A0A375HDE6</accession>
<dbReference type="SUPFAM" id="SSF46785">
    <property type="entry name" value="Winged helix' DNA-binding domain"/>
    <property type="match status" value="1"/>
</dbReference>
<evidence type="ECO:0000256" key="3">
    <source>
        <dbReference type="ARBA" id="ARBA00023163"/>
    </source>
</evidence>
<evidence type="ECO:0000256" key="1">
    <source>
        <dbReference type="ARBA" id="ARBA00023015"/>
    </source>
</evidence>
<organism evidence="6">
    <name type="scientific">Cupriavidus taiwanensis</name>
    <dbReference type="NCBI Taxonomy" id="164546"/>
    <lineage>
        <taxon>Bacteria</taxon>
        <taxon>Pseudomonadati</taxon>
        <taxon>Pseudomonadota</taxon>
        <taxon>Betaproteobacteria</taxon>
        <taxon>Burkholderiales</taxon>
        <taxon>Burkholderiaceae</taxon>
        <taxon>Cupriavidus</taxon>
    </lineage>
</organism>
<dbReference type="InterPro" id="IPR011663">
    <property type="entry name" value="UTRA"/>
</dbReference>
<dbReference type="GO" id="GO:0003700">
    <property type="term" value="F:DNA-binding transcription factor activity"/>
    <property type="evidence" value="ECO:0007669"/>
    <property type="project" value="InterPro"/>
</dbReference>
<name>A0A375HDE6_9BURK</name>
<proteinExistence type="predicted"/>
<sequence length="249" mass="27608">MTKHALTRNGLSLHEGLRAEISKRIAAGVYLRGEAIPSTSQLSDEFDVSPITVKRAVRDLQSAGMLMSVPGKGIFVKEQRRFIRALGDWMSSMDDARRLGFTPTLELLSISKEKITDPALALLKPPQRSLLCVRKVIFADGTPIMYDSAYISADVPDQMVEEFGERFIVDVLRAHNIELTNMSLIIDAAPVSQGAQQVFAIPNGYPMLRRLYHIEANEPGFDVFGVVESPFDRLACSVSFPAERINAKK</sequence>
<dbReference type="Gene3D" id="1.10.10.10">
    <property type="entry name" value="Winged helix-like DNA-binding domain superfamily/Winged helix DNA-binding domain"/>
    <property type="match status" value="1"/>
</dbReference>
<dbReference type="RefSeq" id="WP_115684003.1">
    <property type="nucleotide sequence ID" value="NZ_LT976979.1"/>
</dbReference>
<protein>
    <submittedName>
        <fullName evidence="6">Transcriptional regulator, GntR family</fullName>
    </submittedName>
</protein>
<dbReference type="EMBL" id="LT984809">
    <property type="protein sequence ID" value="SPD48908.1"/>
    <property type="molecule type" value="Genomic_DNA"/>
</dbReference>
<dbReference type="InterPro" id="IPR028978">
    <property type="entry name" value="Chorismate_lyase_/UTRA_dom_sf"/>
</dbReference>
<keyword evidence="2" id="KW-0238">DNA-binding</keyword>